<reference evidence="3" key="1">
    <citation type="submission" date="2011-03" db="EMBL/GenBank/DDBJ databases">
        <title>Draft genome sequence of Brevundimonas diminuta.</title>
        <authorList>
            <person name="Brown P.J.B."/>
            <person name="Buechlein A."/>
            <person name="Hemmerich C."/>
            <person name="Brun Y.V."/>
        </authorList>
    </citation>
    <scope>NUCLEOTIDE SEQUENCE [LARGE SCALE GENOMIC DNA]</scope>
    <source>
        <strain evidence="3">C19</strain>
    </source>
</reference>
<evidence type="ECO:0000256" key="1">
    <source>
        <dbReference type="SAM" id="SignalP"/>
    </source>
</evidence>
<gene>
    <name evidence="2" type="ORF">ABI_25880</name>
</gene>
<dbReference type="OrthoDB" id="9788332at2"/>
<dbReference type="RefSeq" id="WP_006273367.1">
    <property type="nucleotide sequence ID" value="NZ_GL883078.1"/>
</dbReference>
<dbReference type="Pfam" id="PF09912">
    <property type="entry name" value="DUF2141"/>
    <property type="match status" value="1"/>
</dbReference>
<organism evidence="2 3">
    <name type="scientific">Asticcacaulis biprosthecium C19</name>
    <dbReference type="NCBI Taxonomy" id="715226"/>
    <lineage>
        <taxon>Bacteria</taxon>
        <taxon>Pseudomonadati</taxon>
        <taxon>Pseudomonadota</taxon>
        <taxon>Alphaproteobacteria</taxon>
        <taxon>Caulobacterales</taxon>
        <taxon>Caulobacteraceae</taxon>
        <taxon>Asticcacaulis</taxon>
    </lineage>
</organism>
<evidence type="ECO:0000313" key="3">
    <source>
        <dbReference type="Proteomes" id="UP000006512"/>
    </source>
</evidence>
<dbReference type="AlphaFoldDB" id="F4QPB5"/>
<dbReference type="Proteomes" id="UP000006512">
    <property type="component" value="Unassembled WGS sequence"/>
</dbReference>
<proteinExistence type="predicted"/>
<accession>F4QPB5</accession>
<keyword evidence="1" id="KW-0732">Signal</keyword>
<dbReference type="eggNOG" id="COG4704">
    <property type="taxonomic scope" value="Bacteria"/>
</dbReference>
<protein>
    <recommendedName>
        <fullName evidence="4">DUF2141 domain-containing protein</fullName>
    </recommendedName>
</protein>
<keyword evidence="3" id="KW-1185">Reference proteome</keyword>
<sequence length="142" mass="15005">MFKSQLINVVFAAALLGLTATAAHAETASLTVVCDNLKPQGKVMIAIYDSQAGYDGDKAVSYAMADVTSSQAKVTVELAPGEYGLKMFHDIDGDGRMGMNPFGMPTEPFAFSNNAKGNMGPATWDAARFTVTAPETTQNIAF</sequence>
<name>F4QPB5_9CAUL</name>
<evidence type="ECO:0008006" key="4">
    <source>
        <dbReference type="Google" id="ProtNLM"/>
    </source>
</evidence>
<dbReference type="STRING" id="715226.ABI_25880"/>
<dbReference type="InterPro" id="IPR018673">
    <property type="entry name" value="DUF2141"/>
</dbReference>
<feature type="chain" id="PRO_5003320360" description="DUF2141 domain-containing protein" evidence="1">
    <location>
        <begin position="26"/>
        <end position="142"/>
    </location>
</feature>
<dbReference type="EMBL" id="GL883078">
    <property type="protein sequence ID" value="EGF91173.1"/>
    <property type="molecule type" value="Genomic_DNA"/>
</dbReference>
<dbReference type="HOGENOM" id="CLU_125018_2_0_5"/>
<evidence type="ECO:0000313" key="2">
    <source>
        <dbReference type="EMBL" id="EGF91173.1"/>
    </source>
</evidence>
<feature type="signal peptide" evidence="1">
    <location>
        <begin position="1"/>
        <end position="25"/>
    </location>
</feature>